<dbReference type="GO" id="GO:0034040">
    <property type="term" value="F:ATPase-coupled lipid transmembrane transporter activity"/>
    <property type="evidence" value="ECO:0007669"/>
    <property type="project" value="TreeGrafter"/>
</dbReference>
<feature type="domain" description="Peptidase C39" evidence="12">
    <location>
        <begin position="21"/>
        <end position="140"/>
    </location>
</feature>
<accession>A0A0W0STF3</accession>
<evidence type="ECO:0000256" key="5">
    <source>
        <dbReference type="ARBA" id="ARBA00022741"/>
    </source>
</evidence>
<dbReference type="SMART" id="SM00382">
    <property type="entry name" value="AAA"/>
    <property type="match status" value="1"/>
</dbReference>
<dbReference type="InterPro" id="IPR017871">
    <property type="entry name" value="ABC_transporter-like_CS"/>
</dbReference>
<evidence type="ECO:0000256" key="3">
    <source>
        <dbReference type="ARBA" id="ARBA00022475"/>
    </source>
</evidence>
<dbReference type="PROSITE" id="PS50929">
    <property type="entry name" value="ABC_TM1F"/>
    <property type="match status" value="1"/>
</dbReference>
<organism evidence="13 14">
    <name type="scientific">Legionella brunensis</name>
    <dbReference type="NCBI Taxonomy" id="29422"/>
    <lineage>
        <taxon>Bacteria</taxon>
        <taxon>Pseudomonadati</taxon>
        <taxon>Pseudomonadota</taxon>
        <taxon>Gammaproteobacteria</taxon>
        <taxon>Legionellales</taxon>
        <taxon>Legionellaceae</taxon>
        <taxon>Legionella</taxon>
    </lineage>
</organism>
<comment type="subcellular location">
    <subcellularLocation>
        <location evidence="1">Cell membrane</location>
        <topology evidence="1">Multi-pass membrane protein</topology>
    </subcellularLocation>
</comment>
<dbReference type="PROSITE" id="PS00211">
    <property type="entry name" value="ABC_TRANSPORTER_1"/>
    <property type="match status" value="1"/>
</dbReference>
<dbReference type="Gene3D" id="1.20.1560.10">
    <property type="entry name" value="ABC transporter type 1, transmembrane domain"/>
    <property type="match status" value="1"/>
</dbReference>
<proteinExistence type="predicted"/>
<reference evidence="13 14" key="1">
    <citation type="submission" date="2015-11" db="EMBL/GenBank/DDBJ databases">
        <title>Genomic analysis of 38 Legionella species identifies large and diverse effector repertoires.</title>
        <authorList>
            <person name="Burstein D."/>
            <person name="Amaro F."/>
            <person name="Zusman T."/>
            <person name="Lifshitz Z."/>
            <person name="Cohen O."/>
            <person name="Gilbert J.A."/>
            <person name="Pupko T."/>
            <person name="Shuman H.A."/>
            <person name="Segal G."/>
        </authorList>
    </citation>
    <scope>NUCLEOTIDE SEQUENCE [LARGE SCALE GENOMIC DNA]</scope>
    <source>
        <strain evidence="13 14">ATCC 43878</strain>
    </source>
</reference>
<dbReference type="GO" id="GO:0005886">
    <property type="term" value="C:plasma membrane"/>
    <property type="evidence" value="ECO:0007669"/>
    <property type="project" value="UniProtKB-SubCell"/>
</dbReference>
<dbReference type="PROSITE" id="PS50990">
    <property type="entry name" value="PEPTIDASE_C39"/>
    <property type="match status" value="1"/>
</dbReference>
<evidence type="ECO:0000256" key="7">
    <source>
        <dbReference type="ARBA" id="ARBA00022989"/>
    </source>
</evidence>
<sequence>MMELSLKLSRSEKNKLPVIRQDQISECGHACVVMISNFYGHDIDLFSLRELDTPSLNGGTMLDLVKLLERLKLKSRALRVDIEELGKVRCPAILHWDMNHFVVLKYVGHNYVVIHDPATGRRKILMSELSSSFTGIALEVEKNDEFKNIHLCNRLKLVNLFKNVKGIKSSLLTLLLLSLAIEVFILLNPLFLQYVTDNIATTTNLNNLYVIATGVIILTVFHAFTEYVRSNFVIYLTNSLSEYFSSGVMSHLLKLPLEYFERRHKGDILSRFHSVNEIQSKITTDSINTVLDGLVIVLALIIMSVYSWFLTLIVTSAFTIYLLLRAISYNHLKNQTEISIGEHANVNSKFLEIIQSIMPVKIFAKEETMYRSWKNYFIKAVNADIKISQANIVYNVSNILLFNFEHVLVICIGATLVITNQFSVGMLVAFLAYRQTLVNKATSFIHKIFEYKLITIQINRIADILTQPLPPEDPNIVKEHIQGDIKVENVTYKYPGNSKPIFDKISVHIRQAEKVVITGSSGIGKTTLLKIMLGLIPPTEGKILVDDVSLDALGQRRYREICSSVMQDDSLISGSILDNITFMDAKIDIERVYEAAKIAQIHNDILSMTMGYETLVGDMGSSLSGGQKQRILIARALYKKPKILFLDEATSHLDIAKEIKINAALKELQITQIVIAHRQETINMADRIIDLSNQAYP</sequence>
<keyword evidence="2" id="KW-0813">Transport</keyword>
<dbReference type="InterPro" id="IPR003593">
    <property type="entry name" value="AAA+_ATPase"/>
</dbReference>
<protein>
    <submittedName>
        <fullName evidence="13">ABC transporter</fullName>
    </submittedName>
</protein>
<keyword evidence="8 9" id="KW-0472">Membrane</keyword>
<dbReference type="RefSeq" id="WP_058440695.1">
    <property type="nucleotide sequence ID" value="NZ_CAAAHU010000007.1"/>
</dbReference>
<dbReference type="STRING" id="29422.Lbru_0604"/>
<keyword evidence="7 9" id="KW-1133">Transmembrane helix</keyword>
<gene>
    <name evidence="13" type="ORF">Lbru_0604</name>
</gene>
<dbReference type="SUPFAM" id="SSF52540">
    <property type="entry name" value="P-loop containing nucleoside triphosphate hydrolases"/>
    <property type="match status" value="1"/>
</dbReference>
<feature type="transmembrane region" description="Helical" evidence="9">
    <location>
        <begin position="171"/>
        <end position="195"/>
    </location>
</feature>
<dbReference type="EMBL" id="LNXV01000004">
    <property type="protein sequence ID" value="KTC86663.1"/>
    <property type="molecule type" value="Genomic_DNA"/>
</dbReference>
<dbReference type="GO" id="GO:0016887">
    <property type="term" value="F:ATP hydrolysis activity"/>
    <property type="evidence" value="ECO:0007669"/>
    <property type="project" value="InterPro"/>
</dbReference>
<dbReference type="AlphaFoldDB" id="A0A0W0STF3"/>
<keyword evidence="5" id="KW-0547">Nucleotide-binding</keyword>
<dbReference type="Pfam" id="PF00664">
    <property type="entry name" value="ABC_membrane"/>
    <property type="match status" value="1"/>
</dbReference>
<comment type="caution">
    <text evidence="13">The sequence shown here is derived from an EMBL/GenBank/DDBJ whole genome shotgun (WGS) entry which is preliminary data.</text>
</comment>
<dbReference type="InterPro" id="IPR027417">
    <property type="entry name" value="P-loop_NTPase"/>
</dbReference>
<dbReference type="InterPro" id="IPR003439">
    <property type="entry name" value="ABC_transporter-like_ATP-bd"/>
</dbReference>
<evidence type="ECO:0000259" key="10">
    <source>
        <dbReference type="PROSITE" id="PS50893"/>
    </source>
</evidence>
<dbReference type="Gene3D" id="3.90.70.10">
    <property type="entry name" value="Cysteine proteinases"/>
    <property type="match status" value="1"/>
</dbReference>
<evidence type="ECO:0000313" key="13">
    <source>
        <dbReference type="EMBL" id="KTC86663.1"/>
    </source>
</evidence>
<evidence type="ECO:0000256" key="1">
    <source>
        <dbReference type="ARBA" id="ARBA00004651"/>
    </source>
</evidence>
<evidence type="ECO:0000256" key="2">
    <source>
        <dbReference type="ARBA" id="ARBA00022448"/>
    </source>
</evidence>
<evidence type="ECO:0000256" key="6">
    <source>
        <dbReference type="ARBA" id="ARBA00022840"/>
    </source>
</evidence>
<dbReference type="SUPFAM" id="SSF90123">
    <property type="entry name" value="ABC transporter transmembrane region"/>
    <property type="match status" value="1"/>
</dbReference>
<dbReference type="InterPro" id="IPR039421">
    <property type="entry name" value="Type_1_exporter"/>
</dbReference>
<feature type="transmembrane region" description="Helical" evidence="9">
    <location>
        <begin position="407"/>
        <end position="433"/>
    </location>
</feature>
<dbReference type="FunFam" id="3.40.50.300:FF:000299">
    <property type="entry name" value="ABC transporter ATP-binding protein/permease"/>
    <property type="match status" value="1"/>
</dbReference>
<dbReference type="Proteomes" id="UP000054742">
    <property type="component" value="Unassembled WGS sequence"/>
</dbReference>
<dbReference type="GO" id="GO:0005524">
    <property type="term" value="F:ATP binding"/>
    <property type="evidence" value="ECO:0007669"/>
    <property type="project" value="UniProtKB-KW"/>
</dbReference>
<dbReference type="PROSITE" id="PS50893">
    <property type="entry name" value="ABC_TRANSPORTER_2"/>
    <property type="match status" value="1"/>
</dbReference>
<name>A0A0W0STF3_9GAMM</name>
<evidence type="ECO:0000259" key="11">
    <source>
        <dbReference type="PROSITE" id="PS50929"/>
    </source>
</evidence>
<keyword evidence="6" id="KW-0067">ATP-binding</keyword>
<dbReference type="Pfam" id="PF00005">
    <property type="entry name" value="ABC_tran"/>
    <property type="match status" value="1"/>
</dbReference>
<evidence type="ECO:0000256" key="4">
    <source>
        <dbReference type="ARBA" id="ARBA00022692"/>
    </source>
</evidence>
<dbReference type="Pfam" id="PF03412">
    <property type="entry name" value="Peptidase_C39"/>
    <property type="match status" value="1"/>
</dbReference>
<keyword evidence="4 9" id="KW-0812">Transmembrane</keyword>
<dbReference type="Gene3D" id="3.40.50.300">
    <property type="entry name" value="P-loop containing nucleotide triphosphate hydrolases"/>
    <property type="match status" value="1"/>
</dbReference>
<keyword evidence="3" id="KW-1003">Cell membrane</keyword>
<dbReference type="PANTHER" id="PTHR24221">
    <property type="entry name" value="ATP-BINDING CASSETTE SUB-FAMILY B"/>
    <property type="match status" value="1"/>
</dbReference>
<evidence type="ECO:0000313" key="14">
    <source>
        <dbReference type="Proteomes" id="UP000054742"/>
    </source>
</evidence>
<dbReference type="InterPro" id="IPR011527">
    <property type="entry name" value="ABC1_TM_dom"/>
</dbReference>
<evidence type="ECO:0000256" key="8">
    <source>
        <dbReference type="ARBA" id="ARBA00023136"/>
    </source>
</evidence>
<dbReference type="GO" id="GO:0140359">
    <property type="term" value="F:ABC-type transporter activity"/>
    <property type="evidence" value="ECO:0007669"/>
    <property type="project" value="InterPro"/>
</dbReference>
<feature type="transmembrane region" description="Helical" evidence="9">
    <location>
        <begin position="294"/>
        <end position="324"/>
    </location>
</feature>
<feature type="transmembrane region" description="Helical" evidence="9">
    <location>
        <begin position="207"/>
        <end position="225"/>
    </location>
</feature>
<dbReference type="PATRIC" id="fig|29422.6.peg.634"/>
<keyword evidence="14" id="KW-1185">Reference proteome</keyword>
<dbReference type="GO" id="GO:0006508">
    <property type="term" value="P:proteolysis"/>
    <property type="evidence" value="ECO:0007669"/>
    <property type="project" value="InterPro"/>
</dbReference>
<feature type="domain" description="ABC transporter" evidence="10">
    <location>
        <begin position="485"/>
        <end position="697"/>
    </location>
</feature>
<dbReference type="CDD" id="cd18567">
    <property type="entry name" value="ABC_6TM_CvaB_RaxB_like"/>
    <property type="match status" value="1"/>
</dbReference>
<dbReference type="InterPro" id="IPR005074">
    <property type="entry name" value="Peptidase_C39"/>
</dbReference>
<dbReference type="GO" id="GO:0008233">
    <property type="term" value="F:peptidase activity"/>
    <property type="evidence" value="ECO:0007669"/>
    <property type="project" value="InterPro"/>
</dbReference>
<feature type="domain" description="ABC transmembrane type-1" evidence="11">
    <location>
        <begin position="172"/>
        <end position="433"/>
    </location>
</feature>
<evidence type="ECO:0000259" key="12">
    <source>
        <dbReference type="PROSITE" id="PS50990"/>
    </source>
</evidence>
<dbReference type="InterPro" id="IPR036640">
    <property type="entry name" value="ABC1_TM_sf"/>
</dbReference>
<dbReference type="PANTHER" id="PTHR24221:SF606">
    <property type="entry name" value="COLICIN V SECRETION-PROCESSING ATP-BINDING PROTEIN"/>
    <property type="match status" value="1"/>
</dbReference>
<evidence type="ECO:0000256" key="9">
    <source>
        <dbReference type="SAM" id="Phobius"/>
    </source>
</evidence>